<dbReference type="Proteomes" id="UP000293995">
    <property type="component" value="Chromosome"/>
</dbReference>
<evidence type="ECO:0000313" key="1">
    <source>
        <dbReference type="EMBL" id="QAY59670.1"/>
    </source>
</evidence>
<dbReference type="KEGG" id="mprt:ET475_06465"/>
<gene>
    <name evidence="1" type="ORF">ET475_06465</name>
</gene>
<organism evidence="1 2">
    <name type="scientific">Microbacterium protaetiae</name>
    <dbReference type="NCBI Taxonomy" id="2509458"/>
    <lineage>
        <taxon>Bacteria</taxon>
        <taxon>Bacillati</taxon>
        <taxon>Actinomycetota</taxon>
        <taxon>Actinomycetes</taxon>
        <taxon>Micrococcales</taxon>
        <taxon>Microbacteriaceae</taxon>
        <taxon>Microbacterium</taxon>
    </lineage>
</organism>
<dbReference type="AlphaFoldDB" id="A0A4P6EBT1"/>
<proteinExistence type="predicted"/>
<name>A0A4P6EBT1_9MICO</name>
<protein>
    <submittedName>
        <fullName evidence="1">Uncharacterized protein</fullName>
    </submittedName>
</protein>
<accession>A0A4P6EBT1</accession>
<sequence length="94" mass="10363">MLFRGGISEFADAEWIGRVPWRRPADEGWFDPASPSIIWPDDHAWVMATEVDFDSTIVAGSPALIDAIVGDPHLEAASIPEDADLSWDADEVNR</sequence>
<dbReference type="EMBL" id="CP035494">
    <property type="protein sequence ID" value="QAY59670.1"/>
    <property type="molecule type" value="Genomic_DNA"/>
</dbReference>
<dbReference type="RefSeq" id="WP_129387478.1">
    <property type="nucleotide sequence ID" value="NZ_CP035494.1"/>
</dbReference>
<evidence type="ECO:0000313" key="2">
    <source>
        <dbReference type="Proteomes" id="UP000293995"/>
    </source>
</evidence>
<reference evidence="1 2" key="1">
    <citation type="submission" date="2019-01" db="EMBL/GenBank/DDBJ databases">
        <title>Genome sequencing of strain DFW100M-13.</title>
        <authorList>
            <person name="Heo J."/>
            <person name="Kim S.-J."/>
            <person name="Kim J.-S."/>
            <person name="Hong S.-B."/>
            <person name="Kwon S.-W."/>
        </authorList>
    </citation>
    <scope>NUCLEOTIDE SEQUENCE [LARGE SCALE GENOMIC DNA]</scope>
    <source>
        <strain evidence="1 2">DFW100M-13</strain>
    </source>
</reference>
<keyword evidence="2" id="KW-1185">Reference proteome</keyword>
<dbReference type="OrthoDB" id="2426596at2"/>